<dbReference type="KEGG" id="fes:HER31_01925"/>
<evidence type="ECO:0000256" key="3">
    <source>
        <dbReference type="SAM" id="Phobius"/>
    </source>
</evidence>
<feature type="transmembrane region" description="Helical" evidence="3">
    <location>
        <begin position="146"/>
        <end position="162"/>
    </location>
</feature>
<feature type="transmembrane region" description="Helical" evidence="3">
    <location>
        <begin position="21"/>
        <end position="46"/>
    </location>
</feature>
<keyword evidence="2 3" id="KW-1133">Transmembrane helix</keyword>
<accession>A0A6H1U9N8</accession>
<keyword evidence="5" id="KW-1185">Reference proteome</keyword>
<keyword evidence="3" id="KW-0472">Membrane</keyword>
<dbReference type="SUPFAM" id="SSF81343">
    <property type="entry name" value="Fumarate reductase respiratory complex transmembrane subunits"/>
    <property type="match status" value="1"/>
</dbReference>
<evidence type="ECO:0000313" key="5">
    <source>
        <dbReference type="Proteomes" id="UP000501602"/>
    </source>
</evidence>
<feature type="transmembrane region" description="Helical" evidence="3">
    <location>
        <begin position="107"/>
        <end position="126"/>
    </location>
</feature>
<evidence type="ECO:0000313" key="4">
    <source>
        <dbReference type="EMBL" id="QIZ75765.1"/>
    </source>
</evidence>
<gene>
    <name evidence="4" type="ORF">HER31_01925</name>
</gene>
<dbReference type="GO" id="GO:0016020">
    <property type="term" value="C:membrane"/>
    <property type="evidence" value="ECO:0007669"/>
    <property type="project" value="InterPro"/>
</dbReference>
<sequence>MTSQDIKYTAETAQTDVKITGILLSGFISFHIIMLASVLIGEQWLAWVMNTLKLRFLSADGMGFDWMVPVLAGSLGLVLTLHLVFVWFRKQALPKASQLHRQFNTQFLTGVPLMFVAGAHLLLLVAAKTEFTPALAATRVWLEGAWLIYFFLVLSMALKALLTSS</sequence>
<dbReference type="RefSeq" id="WP_168659026.1">
    <property type="nucleotide sequence ID" value="NZ_CP051180.1"/>
</dbReference>
<name>A0A6H1U9N8_9GAMM</name>
<keyword evidence="1 3" id="KW-0812">Transmembrane</keyword>
<protein>
    <submittedName>
        <fullName evidence="4">Uncharacterized protein</fullName>
    </submittedName>
</protein>
<dbReference type="AlphaFoldDB" id="A0A6H1U9N8"/>
<evidence type="ECO:0000256" key="1">
    <source>
        <dbReference type="ARBA" id="ARBA00022692"/>
    </source>
</evidence>
<organism evidence="4 5">
    <name type="scientific">Ferrimonas lipolytica</name>
    <dbReference type="NCBI Taxonomy" id="2724191"/>
    <lineage>
        <taxon>Bacteria</taxon>
        <taxon>Pseudomonadati</taxon>
        <taxon>Pseudomonadota</taxon>
        <taxon>Gammaproteobacteria</taxon>
        <taxon>Alteromonadales</taxon>
        <taxon>Ferrimonadaceae</taxon>
        <taxon>Ferrimonas</taxon>
    </lineage>
</organism>
<feature type="transmembrane region" description="Helical" evidence="3">
    <location>
        <begin position="66"/>
        <end position="87"/>
    </location>
</feature>
<dbReference type="Proteomes" id="UP000501602">
    <property type="component" value="Chromosome"/>
</dbReference>
<dbReference type="EMBL" id="CP051180">
    <property type="protein sequence ID" value="QIZ75765.1"/>
    <property type="molecule type" value="Genomic_DNA"/>
</dbReference>
<dbReference type="Gene3D" id="1.20.1300.10">
    <property type="entry name" value="Fumarate reductase/succinate dehydrogenase, transmembrane subunit"/>
    <property type="match status" value="1"/>
</dbReference>
<reference evidence="4 5" key="1">
    <citation type="submission" date="2020-04" db="EMBL/GenBank/DDBJ databases">
        <title>Ferrimonas sp. S7 isolated from sea water.</title>
        <authorList>
            <person name="Bae S.S."/>
            <person name="Baek K."/>
        </authorList>
    </citation>
    <scope>NUCLEOTIDE SEQUENCE [LARGE SCALE GENOMIC DNA]</scope>
    <source>
        <strain evidence="4 5">S7</strain>
    </source>
</reference>
<dbReference type="InterPro" id="IPR034804">
    <property type="entry name" value="SQR/QFR_C/D"/>
</dbReference>
<proteinExistence type="predicted"/>
<evidence type="ECO:0000256" key="2">
    <source>
        <dbReference type="ARBA" id="ARBA00022989"/>
    </source>
</evidence>